<comment type="subcellular location">
    <subcellularLocation>
        <location evidence="1">Virion</location>
    </subcellularLocation>
</comment>
<sequence length="425" mass="46720">MDNKRIDEMYAEAQKLLAQAKEGLAAEGELTIKKQEEIDAWLNQADEIKARAKKLEAILEKEQAMAEEKAIDDLEREQKERERKSEKAGFGNFYEYMLAVKRARVNGQWDKRLDSLTVKDMSGEDGTGGGFLIPTIQETDVLAVRGEAAMIRPLARVVPMASRLVEFPAVNISGGSSGVSAFYGGVRVYHVGENTNATESQPTFRTVDLHAREIVGYCEVPNSLIRDTPISLEAFLQGPGSFGGALAWQEDYDFLRGDGSNKARGMLNAPCRVTVTRNTASDFKFVDAVTMKSRLLMSGGANKPVWIMAQTIMPKLYQMTDAASQNIWLPNAAGTGPETLLGYPIYWTEKTPALGTAGDAMLIDAGYYLVGDRQIVTMDVDTSYKFQAMQTAFRISEAVDGQPWLNTYITLADGSTTVSPFVVLS</sequence>
<dbReference type="EMBL" id="MT143835">
    <property type="protein sequence ID" value="QJB03276.1"/>
    <property type="molecule type" value="Genomic_DNA"/>
</dbReference>
<accession>A0A6M3KD18</accession>
<dbReference type="EMBL" id="MT144804">
    <property type="protein sequence ID" value="QJH99710.1"/>
    <property type="molecule type" value="Genomic_DNA"/>
</dbReference>
<protein>
    <submittedName>
        <fullName evidence="6">Putative capsid protein</fullName>
    </submittedName>
</protein>
<dbReference type="NCBIfam" id="TIGR01554">
    <property type="entry name" value="major_cap_HK97"/>
    <property type="match status" value="1"/>
</dbReference>
<dbReference type="Gene3D" id="3.30.2320.10">
    <property type="entry name" value="hypothetical protein PF0899 domain"/>
    <property type="match status" value="1"/>
</dbReference>
<dbReference type="SUPFAM" id="SSF56563">
    <property type="entry name" value="Major capsid protein gp5"/>
    <property type="match status" value="1"/>
</dbReference>
<evidence type="ECO:0000259" key="4">
    <source>
        <dbReference type="Pfam" id="PF05065"/>
    </source>
</evidence>
<evidence type="ECO:0000313" key="6">
    <source>
        <dbReference type="EMBL" id="QJA79770.1"/>
    </source>
</evidence>
<dbReference type="EMBL" id="MT141295">
    <property type="protein sequence ID" value="QJA57856.1"/>
    <property type="molecule type" value="Genomic_DNA"/>
</dbReference>
<evidence type="ECO:0000313" key="7">
    <source>
        <dbReference type="EMBL" id="QJB00528.1"/>
    </source>
</evidence>
<dbReference type="Pfam" id="PF05065">
    <property type="entry name" value="Phage_capsid"/>
    <property type="match status" value="1"/>
</dbReference>
<evidence type="ECO:0000256" key="1">
    <source>
        <dbReference type="ARBA" id="ARBA00004328"/>
    </source>
</evidence>
<dbReference type="Gene3D" id="3.30.2400.10">
    <property type="entry name" value="Major capsid protein gp5"/>
    <property type="match status" value="1"/>
</dbReference>
<name>A0A6M3KD18_9ZZZZ</name>
<evidence type="ECO:0000256" key="2">
    <source>
        <dbReference type="ARBA" id="ARBA00022844"/>
    </source>
</evidence>
<feature type="coiled-coil region" evidence="3">
    <location>
        <begin position="38"/>
        <end position="87"/>
    </location>
</feature>
<evidence type="ECO:0000256" key="3">
    <source>
        <dbReference type="SAM" id="Coils"/>
    </source>
</evidence>
<dbReference type="InterPro" id="IPR024455">
    <property type="entry name" value="Phage_capsid"/>
</dbReference>
<dbReference type="InterPro" id="IPR054612">
    <property type="entry name" value="Phage_capsid-like_C"/>
</dbReference>
<dbReference type="GO" id="GO:0044423">
    <property type="term" value="C:virion component"/>
    <property type="evidence" value="ECO:0007669"/>
    <property type="project" value="UniProtKB-KW"/>
</dbReference>
<keyword evidence="2" id="KW-0946">Virion</keyword>
<evidence type="ECO:0000313" key="8">
    <source>
        <dbReference type="EMBL" id="QJB03276.1"/>
    </source>
</evidence>
<dbReference type="EMBL" id="MT142394">
    <property type="protein sequence ID" value="QJA79770.1"/>
    <property type="molecule type" value="Genomic_DNA"/>
</dbReference>
<feature type="domain" description="Phage capsid-like C-terminal" evidence="4">
    <location>
        <begin position="129"/>
        <end position="406"/>
    </location>
</feature>
<reference evidence="6" key="1">
    <citation type="submission" date="2020-03" db="EMBL/GenBank/DDBJ databases">
        <title>The deep terrestrial virosphere.</title>
        <authorList>
            <person name="Holmfeldt K."/>
            <person name="Nilsson E."/>
            <person name="Simone D."/>
            <person name="Lopez-Fernandez M."/>
            <person name="Wu X."/>
            <person name="de Brujin I."/>
            <person name="Lundin D."/>
            <person name="Andersson A."/>
            <person name="Bertilsson S."/>
            <person name="Dopson M."/>
        </authorList>
    </citation>
    <scope>NUCLEOTIDE SEQUENCE</scope>
    <source>
        <strain evidence="7">MM171A00427</strain>
        <strain evidence="8">MM171B00824</strain>
        <strain evidence="6">MM415A00829</strain>
        <strain evidence="5">MM415B01545</strain>
        <strain evidence="9">TM448B01661</strain>
    </source>
</reference>
<proteinExistence type="predicted"/>
<dbReference type="AlphaFoldDB" id="A0A6M3KD18"/>
<evidence type="ECO:0000313" key="9">
    <source>
        <dbReference type="EMBL" id="QJH99710.1"/>
    </source>
</evidence>
<evidence type="ECO:0000313" key="5">
    <source>
        <dbReference type="EMBL" id="QJA57856.1"/>
    </source>
</evidence>
<keyword evidence="3" id="KW-0175">Coiled coil</keyword>
<organism evidence="6">
    <name type="scientific">viral metagenome</name>
    <dbReference type="NCBI Taxonomy" id="1070528"/>
    <lineage>
        <taxon>unclassified sequences</taxon>
        <taxon>metagenomes</taxon>
        <taxon>organismal metagenomes</taxon>
    </lineage>
</organism>
<gene>
    <name evidence="7" type="ORF">MM171A00427_0024</name>
    <name evidence="8" type="ORF">MM171B00824_0011</name>
    <name evidence="6" type="ORF">MM415A00829_0011</name>
    <name evidence="5" type="ORF">MM415B01545_0004</name>
    <name evidence="9" type="ORF">TM448B01661_0006</name>
</gene>
<dbReference type="EMBL" id="MT143695">
    <property type="protein sequence ID" value="QJB00528.1"/>
    <property type="molecule type" value="Genomic_DNA"/>
</dbReference>